<protein>
    <submittedName>
        <fullName evidence="1">Uncharacterized protein</fullName>
    </submittedName>
</protein>
<accession>A0ABW1REZ1</accession>
<organism evidence="1 2">
    <name type="scientific">Loigolactobacillus jiayinensis</name>
    <dbReference type="NCBI Taxonomy" id="2486016"/>
    <lineage>
        <taxon>Bacteria</taxon>
        <taxon>Bacillati</taxon>
        <taxon>Bacillota</taxon>
        <taxon>Bacilli</taxon>
        <taxon>Lactobacillales</taxon>
        <taxon>Lactobacillaceae</taxon>
        <taxon>Loigolactobacillus</taxon>
    </lineage>
</organism>
<comment type="caution">
    <text evidence="1">The sequence shown here is derived from an EMBL/GenBank/DDBJ whole genome shotgun (WGS) entry which is preliminary data.</text>
</comment>
<name>A0ABW1REZ1_9LACO</name>
<sequence length="60" mass="6713">MKKKKMLAEIVDLNNRIADKNIALALTNQIIQELSKSEVDSCRSCQLRRIIKITAAGVSK</sequence>
<evidence type="ECO:0000313" key="1">
    <source>
        <dbReference type="EMBL" id="MFC6170369.1"/>
    </source>
</evidence>
<proteinExistence type="predicted"/>
<gene>
    <name evidence="1" type="ORF">ACFQGP_07255</name>
</gene>
<evidence type="ECO:0000313" key="2">
    <source>
        <dbReference type="Proteomes" id="UP001596289"/>
    </source>
</evidence>
<dbReference type="RefSeq" id="WP_125552696.1">
    <property type="nucleotide sequence ID" value="NZ_JBHSSL010000041.1"/>
</dbReference>
<dbReference type="Proteomes" id="UP001596289">
    <property type="component" value="Unassembled WGS sequence"/>
</dbReference>
<reference evidence="2" key="1">
    <citation type="journal article" date="2019" name="Int. J. Syst. Evol. Microbiol.">
        <title>The Global Catalogue of Microorganisms (GCM) 10K type strain sequencing project: providing services to taxonomists for standard genome sequencing and annotation.</title>
        <authorList>
            <consortium name="The Broad Institute Genomics Platform"/>
            <consortium name="The Broad Institute Genome Sequencing Center for Infectious Disease"/>
            <person name="Wu L."/>
            <person name="Ma J."/>
        </authorList>
    </citation>
    <scope>NUCLEOTIDE SEQUENCE [LARGE SCALE GENOMIC DNA]</scope>
    <source>
        <strain evidence="2">CCM 8904</strain>
    </source>
</reference>
<keyword evidence="2" id="KW-1185">Reference proteome</keyword>
<dbReference type="EMBL" id="JBHSSL010000041">
    <property type="protein sequence ID" value="MFC6170369.1"/>
    <property type="molecule type" value="Genomic_DNA"/>
</dbReference>